<feature type="transmembrane region" description="Helical" evidence="6">
    <location>
        <begin position="65"/>
        <end position="90"/>
    </location>
</feature>
<dbReference type="PANTHER" id="PTHR10671">
    <property type="entry name" value="EPITHELIAL MEMBRANE PROTEIN-RELATED"/>
    <property type="match status" value="1"/>
</dbReference>
<dbReference type="Proteomes" id="UP000549394">
    <property type="component" value="Unassembled WGS sequence"/>
</dbReference>
<feature type="compositionally biased region" description="Pro residues" evidence="5">
    <location>
        <begin position="201"/>
        <end position="211"/>
    </location>
</feature>
<accession>A0A7I8V8B8</accession>
<evidence type="ECO:0000256" key="3">
    <source>
        <dbReference type="ARBA" id="ARBA00022989"/>
    </source>
</evidence>
<gene>
    <name evidence="7" type="ORF">DGYR_LOCUS1261</name>
</gene>
<feature type="transmembrane region" description="Helical" evidence="6">
    <location>
        <begin position="131"/>
        <end position="154"/>
    </location>
</feature>
<comment type="caution">
    <text evidence="7">The sequence shown here is derived from an EMBL/GenBank/DDBJ whole genome shotgun (WGS) entry which is preliminary data.</text>
</comment>
<protein>
    <submittedName>
        <fullName evidence="7">DgyrCDS1301</fullName>
    </submittedName>
</protein>
<dbReference type="Gene3D" id="1.20.140.150">
    <property type="match status" value="1"/>
</dbReference>
<evidence type="ECO:0000256" key="2">
    <source>
        <dbReference type="ARBA" id="ARBA00022692"/>
    </source>
</evidence>
<dbReference type="Pfam" id="PF00822">
    <property type="entry name" value="PMP22_Claudin"/>
    <property type="match status" value="1"/>
</dbReference>
<feature type="transmembrane region" description="Helical" evidence="6">
    <location>
        <begin position="97"/>
        <end position="119"/>
    </location>
</feature>
<evidence type="ECO:0000256" key="5">
    <source>
        <dbReference type="SAM" id="MobiDB-lite"/>
    </source>
</evidence>
<comment type="subcellular location">
    <subcellularLocation>
        <location evidence="1">Membrane</location>
        <topology evidence="1">Multi-pass membrane protein</topology>
    </subcellularLocation>
</comment>
<feature type="region of interest" description="Disordered" evidence="5">
    <location>
        <begin position="177"/>
        <end position="211"/>
    </location>
</feature>
<evidence type="ECO:0000256" key="1">
    <source>
        <dbReference type="ARBA" id="ARBA00004141"/>
    </source>
</evidence>
<dbReference type="EMBL" id="CAJFCJ010000002">
    <property type="protein sequence ID" value="CAD5112054.1"/>
    <property type="molecule type" value="Genomic_DNA"/>
</dbReference>
<name>A0A7I8V8B8_9ANNE</name>
<dbReference type="GO" id="GO:0005886">
    <property type="term" value="C:plasma membrane"/>
    <property type="evidence" value="ECO:0007669"/>
    <property type="project" value="TreeGrafter"/>
</dbReference>
<dbReference type="PANTHER" id="PTHR10671:SF108">
    <property type="entry name" value="CLAUDIN FAMILY PROTEIN-RELATED"/>
    <property type="match status" value="1"/>
</dbReference>
<organism evidence="7 8">
    <name type="scientific">Dimorphilus gyrociliatus</name>
    <dbReference type="NCBI Taxonomy" id="2664684"/>
    <lineage>
        <taxon>Eukaryota</taxon>
        <taxon>Metazoa</taxon>
        <taxon>Spiralia</taxon>
        <taxon>Lophotrochozoa</taxon>
        <taxon>Annelida</taxon>
        <taxon>Polychaeta</taxon>
        <taxon>Polychaeta incertae sedis</taxon>
        <taxon>Dinophilidae</taxon>
        <taxon>Dimorphilus</taxon>
    </lineage>
</organism>
<reference evidence="7 8" key="1">
    <citation type="submission" date="2020-08" db="EMBL/GenBank/DDBJ databases">
        <authorList>
            <person name="Hejnol A."/>
        </authorList>
    </citation>
    <scope>NUCLEOTIDE SEQUENCE [LARGE SCALE GENOMIC DNA]</scope>
</reference>
<keyword evidence="3 6" id="KW-1133">Transmembrane helix</keyword>
<sequence>MIVHVVSLGTNHWVYAKIASALGGSIQREYGLFKMCVSLKVSIASLASSCETIKNAPDWLKCVRAMMIIALILLVASFIFAVITSCGNIVKDTCGKATLVTLLLLAAVCTKISWIVFLIKFDLVPALDRNYFAAFGLAVASGLLAIICAILAFLEKPNRRVEPHNYPHDPAYPVVSAPPPYGNKNTSATYPGFNPGYGYPDAPPPPRYTAQ</sequence>
<dbReference type="InterPro" id="IPR004031">
    <property type="entry name" value="PMP22/EMP/MP20/Claudin"/>
</dbReference>
<proteinExistence type="predicted"/>
<keyword evidence="2 6" id="KW-0812">Transmembrane</keyword>
<evidence type="ECO:0000313" key="8">
    <source>
        <dbReference type="Proteomes" id="UP000549394"/>
    </source>
</evidence>
<evidence type="ECO:0000256" key="6">
    <source>
        <dbReference type="SAM" id="Phobius"/>
    </source>
</evidence>
<dbReference type="AlphaFoldDB" id="A0A7I8V8B8"/>
<dbReference type="InterPro" id="IPR050579">
    <property type="entry name" value="PMP-22/EMP/MP20-like"/>
</dbReference>
<keyword evidence="4 6" id="KW-0472">Membrane</keyword>
<evidence type="ECO:0000256" key="4">
    <source>
        <dbReference type="ARBA" id="ARBA00023136"/>
    </source>
</evidence>
<keyword evidence="8" id="KW-1185">Reference proteome</keyword>
<evidence type="ECO:0000313" key="7">
    <source>
        <dbReference type="EMBL" id="CAD5112054.1"/>
    </source>
</evidence>